<dbReference type="NCBIfam" id="NF010538">
    <property type="entry name" value="PRK13926.1"/>
    <property type="match status" value="1"/>
</dbReference>
<organism evidence="15 16">
    <name type="scientific">Deinococcus piscis</name>
    <dbReference type="NCBI Taxonomy" id="394230"/>
    <lineage>
        <taxon>Bacteria</taxon>
        <taxon>Thermotogati</taxon>
        <taxon>Deinococcota</taxon>
        <taxon>Deinococci</taxon>
        <taxon>Deinococcales</taxon>
        <taxon>Deinococcaceae</taxon>
        <taxon>Deinococcus</taxon>
    </lineage>
</organism>
<protein>
    <recommendedName>
        <fullName evidence="13">Ribonuclease</fullName>
        <ecNumber evidence="13">3.1.26.4</ecNumber>
    </recommendedName>
</protein>
<dbReference type="InterPro" id="IPR024567">
    <property type="entry name" value="RNase_HII/HIII_dom"/>
</dbReference>
<evidence type="ECO:0000256" key="6">
    <source>
        <dbReference type="ARBA" id="ARBA00022490"/>
    </source>
</evidence>
<evidence type="ECO:0000256" key="3">
    <source>
        <dbReference type="ARBA" id="ARBA00004065"/>
    </source>
</evidence>
<evidence type="ECO:0000256" key="2">
    <source>
        <dbReference type="ARBA" id="ARBA00001946"/>
    </source>
</evidence>
<comment type="catalytic activity">
    <reaction evidence="1 12 13">
        <text>Endonucleolytic cleavage to 5'-phosphomonoester.</text>
        <dbReference type="EC" id="3.1.26.4"/>
    </reaction>
</comment>
<dbReference type="EC" id="3.1.26.4" evidence="13"/>
<keyword evidence="6" id="KW-0963">Cytoplasm</keyword>
<keyword evidence="9 12" id="KW-0255">Endonuclease</keyword>
<dbReference type="InterPro" id="IPR012337">
    <property type="entry name" value="RNaseH-like_sf"/>
</dbReference>
<comment type="similarity">
    <text evidence="5 13">Belongs to the RNase HII family.</text>
</comment>
<feature type="binding site" evidence="12">
    <location>
        <position position="35"/>
    </location>
    <ligand>
        <name>a divalent metal cation</name>
        <dbReference type="ChEBI" id="CHEBI:60240"/>
    </ligand>
</feature>
<sequence>MLGRMTDARLPAVSADWSLERQHWVRGYFRVAGVDEAGRGAWAGPVTVAAVILPNTGAELPFADSKALGSARRTELAAEVRRVALAWAVEHAWPDEIEQLNILGATHAAAARALAALDPEPQALVTDYLRLRTPLPILAPPRADALSYSVAAASILAKTERDALMTRLDAEYPGYGFASHKGYGAPQHRAALAELGVSEVHRAGFRPVALALQRRILG</sequence>
<evidence type="ECO:0000256" key="10">
    <source>
        <dbReference type="ARBA" id="ARBA00022801"/>
    </source>
</evidence>
<dbReference type="PROSITE" id="PS51975">
    <property type="entry name" value="RNASE_H_2"/>
    <property type="match status" value="1"/>
</dbReference>
<evidence type="ECO:0000256" key="9">
    <source>
        <dbReference type="ARBA" id="ARBA00022759"/>
    </source>
</evidence>
<feature type="binding site" evidence="12">
    <location>
        <position position="36"/>
    </location>
    <ligand>
        <name>a divalent metal cation</name>
        <dbReference type="ChEBI" id="CHEBI:60240"/>
    </ligand>
</feature>
<feature type="domain" description="RNase H type-2" evidence="14">
    <location>
        <begin position="29"/>
        <end position="217"/>
    </location>
</feature>
<dbReference type="InterPro" id="IPR036397">
    <property type="entry name" value="RNaseH_sf"/>
</dbReference>
<dbReference type="Pfam" id="PF01351">
    <property type="entry name" value="RNase_HII"/>
    <property type="match status" value="1"/>
</dbReference>
<dbReference type="NCBIfam" id="NF000595">
    <property type="entry name" value="PRK00015.1-3"/>
    <property type="match status" value="1"/>
</dbReference>
<keyword evidence="10 12" id="KW-0378">Hydrolase</keyword>
<keyword evidence="7 12" id="KW-0540">Nuclease</keyword>
<dbReference type="PANTHER" id="PTHR10954">
    <property type="entry name" value="RIBONUCLEASE H2 SUBUNIT A"/>
    <property type="match status" value="1"/>
</dbReference>
<evidence type="ECO:0000256" key="12">
    <source>
        <dbReference type="PROSITE-ProRule" id="PRU01319"/>
    </source>
</evidence>
<evidence type="ECO:0000256" key="1">
    <source>
        <dbReference type="ARBA" id="ARBA00000077"/>
    </source>
</evidence>
<name>A0ABQ3K9X5_9DEIO</name>
<proteinExistence type="inferred from homology"/>
<comment type="function">
    <text evidence="3 13">Endonuclease that specifically degrades the RNA of RNA-DNA hybrids.</text>
</comment>
<dbReference type="InterPro" id="IPR022898">
    <property type="entry name" value="RNase_HII"/>
</dbReference>
<dbReference type="Gene3D" id="3.30.420.10">
    <property type="entry name" value="Ribonuclease H-like superfamily/Ribonuclease H"/>
    <property type="match status" value="1"/>
</dbReference>
<feature type="binding site" evidence="12">
    <location>
        <position position="127"/>
    </location>
    <ligand>
        <name>a divalent metal cation</name>
        <dbReference type="ChEBI" id="CHEBI:60240"/>
    </ligand>
</feature>
<evidence type="ECO:0000259" key="14">
    <source>
        <dbReference type="PROSITE" id="PS51975"/>
    </source>
</evidence>
<evidence type="ECO:0000313" key="15">
    <source>
        <dbReference type="EMBL" id="GHG07573.1"/>
    </source>
</evidence>
<comment type="subcellular location">
    <subcellularLocation>
        <location evidence="4">Cytoplasm</location>
    </subcellularLocation>
</comment>
<comment type="cofactor">
    <cofactor evidence="12">
        <name>Mn(2+)</name>
        <dbReference type="ChEBI" id="CHEBI:29035"/>
    </cofactor>
    <cofactor evidence="12">
        <name>Mg(2+)</name>
        <dbReference type="ChEBI" id="CHEBI:18420"/>
    </cofactor>
    <text evidence="12">Manganese or magnesium. Binds 1 divalent metal ion per monomer in the absence of substrate. May bind a second metal ion after substrate binding.</text>
</comment>
<accession>A0ABQ3K9X5</accession>
<evidence type="ECO:0000313" key="16">
    <source>
        <dbReference type="Proteomes" id="UP000632154"/>
    </source>
</evidence>
<keyword evidence="11" id="KW-0464">Manganese</keyword>
<dbReference type="SUPFAM" id="SSF53098">
    <property type="entry name" value="Ribonuclease H-like"/>
    <property type="match status" value="1"/>
</dbReference>
<comment type="cofactor">
    <cofactor evidence="2">
        <name>Mg(2+)</name>
        <dbReference type="ChEBI" id="CHEBI:18420"/>
    </cofactor>
</comment>
<evidence type="ECO:0000256" key="4">
    <source>
        <dbReference type="ARBA" id="ARBA00004496"/>
    </source>
</evidence>
<dbReference type="PANTHER" id="PTHR10954:SF18">
    <property type="entry name" value="RIBONUCLEASE HII"/>
    <property type="match status" value="1"/>
</dbReference>
<dbReference type="EMBL" id="BNAL01000028">
    <property type="protein sequence ID" value="GHG07573.1"/>
    <property type="molecule type" value="Genomic_DNA"/>
</dbReference>
<evidence type="ECO:0000256" key="8">
    <source>
        <dbReference type="ARBA" id="ARBA00022723"/>
    </source>
</evidence>
<reference evidence="16" key="1">
    <citation type="journal article" date="2019" name="Int. J. Syst. Evol. Microbiol.">
        <title>The Global Catalogue of Microorganisms (GCM) 10K type strain sequencing project: providing services to taxonomists for standard genome sequencing and annotation.</title>
        <authorList>
            <consortium name="The Broad Institute Genomics Platform"/>
            <consortium name="The Broad Institute Genome Sequencing Center for Infectious Disease"/>
            <person name="Wu L."/>
            <person name="Ma J."/>
        </authorList>
    </citation>
    <scope>NUCLEOTIDE SEQUENCE [LARGE SCALE GENOMIC DNA]</scope>
    <source>
        <strain evidence="16">CGMCC 1.18439</strain>
    </source>
</reference>
<keyword evidence="8 12" id="KW-0479">Metal-binding</keyword>
<evidence type="ECO:0000256" key="11">
    <source>
        <dbReference type="ARBA" id="ARBA00023211"/>
    </source>
</evidence>
<evidence type="ECO:0000256" key="13">
    <source>
        <dbReference type="RuleBase" id="RU003515"/>
    </source>
</evidence>
<evidence type="ECO:0000256" key="7">
    <source>
        <dbReference type="ARBA" id="ARBA00022722"/>
    </source>
</evidence>
<evidence type="ECO:0000256" key="5">
    <source>
        <dbReference type="ARBA" id="ARBA00007383"/>
    </source>
</evidence>
<dbReference type="InterPro" id="IPR001352">
    <property type="entry name" value="RNase_HII/HIII"/>
</dbReference>
<keyword evidence="16" id="KW-1185">Reference proteome</keyword>
<comment type="caution">
    <text evidence="15">The sequence shown here is derived from an EMBL/GenBank/DDBJ whole genome shotgun (WGS) entry which is preliminary data.</text>
</comment>
<gene>
    <name evidence="15" type="ORF">GCM10017783_20120</name>
</gene>
<dbReference type="Proteomes" id="UP000632154">
    <property type="component" value="Unassembled WGS sequence"/>
</dbReference>
<dbReference type="CDD" id="cd07182">
    <property type="entry name" value="RNase_HII_bacteria_HII_like"/>
    <property type="match status" value="1"/>
</dbReference>